<dbReference type="EMBL" id="QEAP01000176">
    <property type="protein sequence ID" value="TPX73599.1"/>
    <property type="molecule type" value="Genomic_DNA"/>
</dbReference>
<dbReference type="Gene3D" id="1.20.120.1630">
    <property type="match status" value="1"/>
</dbReference>
<dbReference type="EC" id="2.1.1.100" evidence="3 10"/>
<protein>
    <recommendedName>
        <fullName evidence="3 10">Protein-S-isoprenylcysteine O-methyltransferase</fullName>
        <ecNumber evidence="3 10">2.1.1.100</ecNumber>
    </recommendedName>
</protein>
<evidence type="ECO:0000256" key="10">
    <source>
        <dbReference type="RuleBase" id="RU362022"/>
    </source>
</evidence>
<dbReference type="Pfam" id="PF04140">
    <property type="entry name" value="ICMT"/>
    <property type="match status" value="1"/>
</dbReference>
<keyword evidence="6 10" id="KW-0949">S-adenosyl-L-methionine</keyword>
<evidence type="ECO:0000256" key="9">
    <source>
        <dbReference type="ARBA" id="ARBA00023136"/>
    </source>
</evidence>
<feature type="transmembrane region" description="Helical" evidence="10">
    <location>
        <begin position="122"/>
        <end position="140"/>
    </location>
</feature>
<dbReference type="InterPro" id="IPR025770">
    <property type="entry name" value="PPMT_MeTrfase"/>
</dbReference>
<evidence type="ECO:0000256" key="11">
    <source>
        <dbReference type="SAM" id="MobiDB-lite"/>
    </source>
</evidence>
<evidence type="ECO:0000256" key="7">
    <source>
        <dbReference type="ARBA" id="ARBA00022692"/>
    </source>
</evidence>
<reference evidence="12 13" key="1">
    <citation type="journal article" date="2019" name="Sci. Rep.">
        <title>Comparative genomics of chytrid fungi reveal insights into the obligate biotrophic and pathogenic lifestyle of Synchytrium endobioticum.</title>
        <authorList>
            <person name="van de Vossenberg B.T.L.H."/>
            <person name="Warris S."/>
            <person name="Nguyen H.D.T."/>
            <person name="van Gent-Pelzer M.P.E."/>
            <person name="Joly D.L."/>
            <person name="van de Geest H.C."/>
            <person name="Bonants P.J.M."/>
            <person name="Smith D.S."/>
            <person name="Levesque C.A."/>
            <person name="van der Lee T.A.J."/>
        </authorList>
    </citation>
    <scope>NUCLEOTIDE SEQUENCE [LARGE SCALE GENOMIC DNA]</scope>
    <source>
        <strain evidence="12 13">CBS 675.73</strain>
    </source>
</reference>
<evidence type="ECO:0000256" key="2">
    <source>
        <dbReference type="ARBA" id="ARBA00009140"/>
    </source>
</evidence>
<keyword evidence="4 10" id="KW-0489">Methyltransferase</keyword>
<gene>
    <name evidence="12" type="primary">STE14</name>
    <name evidence="12" type="ORF">CcCBS67573_g05142</name>
</gene>
<feature type="transmembrane region" description="Helical" evidence="10">
    <location>
        <begin position="206"/>
        <end position="230"/>
    </location>
</feature>
<dbReference type="GO" id="GO:0032259">
    <property type="term" value="P:methylation"/>
    <property type="evidence" value="ECO:0007669"/>
    <property type="project" value="UniProtKB-KW"/>
</dbReference>
<evidence type="ECO:0000313" key="13">
    <source>
        <dbReference type="Proteomes" id="UP000320333"/>
    </source>
</evidence>
<feature type="transmembrane region" description="Helical" evidence="10">
    <location>
        <begin position="147"/>
        <end position="167"/>
    </location>
</feature>
<proteinExistence type="inferred from homology"/>
<dbReference type="OrthoDB" id="422086at2759"/>
<accession>A0A507FB92</accession>
<evidence type="ECO:0000313" key="12">
    <source>
        <dbReference type="EMBL" id="TPX73599.1"/>
    </source>
</evidence>
<comment type="subcellular location">
    <subcellularLocation>
        <location evidence="10">Endoplasmic reticulum membrane</location>
        <topology evidence="10">Multi-pass membrane protein</topology>
    </subcellularLocation>
    <subcellularLocation>
        <location evidence="1">Membrane</location>
        <topology evidence="1">Multi-pass membrane protein</topology>
    </subcellularLocation>
</comment>
<dbReference type="STRING" id="246404.A0A507FB92"/>
<dbReference type="InterPro" id="IPR007269">
    <property type="entry name" value="ICMT_MeTrfase"/>
</dbReference>
<keyword evidence="5 12" id="KW-0808">Transferase</keyword>
<evidence type="ECO:0000256" key="5">
    <source>
        <dbReference type="ARBA" id="ARBA00022679"/>
    </source>
</evidence>
<evidence type="ECO:0000256" key="6">
    <source>
        <dbReference type="ARBA" id="ARBA00022691"/>
    </source>
</evidence>
<comment type="catalytic activity">
    <reaction evidence="10">
        <text>[protein]-C-terminal S-[(2E,6E)-farnesyl]-L-cysteine + S-adenosyl-L-methionine = [protein]-C-terminal S-[(2E,6E)-farnesyl]-L-cysteine methyl ester + S-adenosyl-L-homocysteine</text>
        <dbReference type="Rhea" id="RHEA:21672"/>
        <dbReference type="Rhea" id="RHEA-COMP:12125"/>
        <dbReference type="Rhea" id="RHEA-COMP:12126"/>
        <dbReference type="ChEBI" id="CHEBI:57856"/>
        <dbReference type="ChEBI" id="CHEBI:59789"/>
        <dbReference type="ChEBI" id="CHEBI:90510"/>
        <dbReference type="ChEBI" id="CHEBI:90511"/>
        <dbReference type="EC" id="2.1.1.100"/>
    </reaction>
</comment>
<feature type="region of interest" description="Disordered" evidence="11">
    <location>
        <begin position="1"/>
        <end position="24"/>
    </location>
</feature>
<dbReference type="PANTHER" id="PTHR12714">
    <property type="entry name" value="PROTEIN-S ISOPRENYLCYSTEINE O-METHYLTRANSFERASE"/>
    <property type="match status" value="1"/>
</dbReference>
<dbReference type="Proteomes" id="UP000320333">
    <property type="component" value="Unassembled WGS sequence"/>
</dbReference>
<evidence type="ECO:0000256" key="3">
    <source>
        <dbReference type="ARBA" id="ARBA00012151"/>
    </source>
</evidence>
<evidence type="ECO:0000256" key="8">
    <source>
        <dbReference type="ARBA" id="ARBA00022989"/>
    </source>
</evidence>
<keyword evidence="7 10" id="KW-0812">Transmembrane</keyword>
<keyword evidence="10" id="KW-0256">Endoplasmic reticulum</keyword>
<dbReference type="GO" id="GO:0005789">
    <property type="term" value="C:endoplasmic reticulum membrane"/>
    <property type="evidence" value="ECO:0007669"/>
    <property type="project" value="UniProtKB-SubCell"/>
</dbReference>
<dbReference type="AlphaFoldDB" id="A0A507FB92"/>
<keyword evidence="9 10" id="KW-0472">Membrane</keyword>
<name>A0A507FB92_9FUNG</name>
<feature type="transmembrane region" description="Helical" evidence="10">
    <location>
        <begin position="55"/>
        <end position="77"/>
    </location>
</feature>
<evidence type="ECO:0000256" key="1">
    <source>
        <dbReference type="ARBA" id="ARBA00004141"/>
    </source>
</evidence>
<comment type="similarity">
    <text evidence="2 10">Belongs to the class VI-like SAM-binding methyltransferase superfamily. Isoprenylcysteine carboxyl methyltransferase family.</text>
</comment>
<keyword evidence="8 10" id="KW-1133">Transmembrane helix</keyword>
<comment type="caution">
    <text evidence="12">The sequence shown here is derived from an EMBL/GenBank/DDBJ whole genome shotgun (WGS) entry which is preliminary data.</text>
</comment>
<evidence type="ECO:0000256" key="4">
    <source>
        <dbReference type="ARBA" id="ARBA00022603"/>
    </source>
</evidence>
<feature type="compositionally biased region" description="Polar residues" evidence="11">
    <location>
        <begin position="13"/>
        <end position="24"/>
    </location>
</feature>
<dbReference type="PROSITE" id="PS51564">
    <property type="entry name" value="SAM_ICMT"/>
    <property type="match status" value="1"/>
</dbReference>
<dbReference type="PANTHER" id="PTHR12714:SF9">
    <property type="entry name" value="PROTEIN-S-ISOPRENYLCYSTEINE O-METHYLTRANSFERASE"/>
    <property type="match status" value="1"/>
</dbReference>
<dbReference type="GO" id="GO:0004671">
    <property type="term" value="F:protein C-terminal S-isoprenylcysteine carboxyl O-methyltransferase activity"/>
    <property type="evidence" value="ECO:0007669"/>
    <property type="project" value="UniProtKB-EC"/>
</dbReference>
<sequence>MSDSEDTDPFPFQRNSNGAGSGIRLTQSIKKEAAPSQPLSMRRLMGRLAEPHSHAQVASIAFALGGMCGAGFLYAGLAEHWRHAGLYLGLLSIFHLLEYLTTAMHRPDVGMNAFMLNHSREYHIALSFGLIEYFVEAALFPTWKQFGYWNIVGAVLVLFFQFLRSLAMLTAGANFTHLISFRKERSHVLVTDGIYRYLRHPAYTSFFYYGPCLQLGVLMNPVAFVANVIVLHRFFKNRIEVEESLLVDFFGPEYEDYRTKSWVLIPGL</sequence>
<organism evidence="12 13">
    <name type="scientific">Chytriomyces confervae</name>
    <dbReference type="NCBI Taxonomy" id="246404"/>
    <lineage>
        <taxon>Eukaryota</taxon>
        <taxon>Fungi</taxon>
        <taxon>Fungi incertae sedis</taxon>
        <taxon>Chytridiomycota</taxon>
        <taxon>Chytridiomycota incertae sedis</taxon>
        <taxon>Chytridiomycetes</taxon>
        <taxon>Chytridiales</taxon>
        <taxon>Chytriomycetaceae</taxon>
        <taxon>Chytriomyces</taxon>
    </lineage>
</organism>
<feature type="transmembrane region" description="Helical" evidence="10">
    <location>
        <begin position="84"/>
        <end position="102"/>
    </location>
</feature>
<keyword evidence="13" id="KW-1185">Reference proteome</keyword>